<accession>A0A382WUJ9</accession>
<feature type="non-terminal residue" evidence="2">
    <location>
        <position position="153"/>
    </location>
</feature>
<name>A0A382WUJ9_9ZZZZ</name>
<sequence>MKRKIPSLTKAGCLARQSILAEIIKRNGLDSVLITNPKLVHYFTGFWGRCIMSPVFWMNENNQTILSIPHRADNLFSDDVIIYPSNRMGTLVDQQLYLAIEPVLKHLPSTEKIGFNEYVPGTYLSHFEWFDVSIDLLKMRRKKHPDEIDLITF</sequence>
<reference evidence="2" key="1">
    <citation type="submission" date="2018-05" db="EMBL/GenBank/DDBJ databases">
        <authorList>
            <person name="Lanie J.A."/>
            <person name="Ng W.-L."/>
            <person name="Kazmierczak K.M."/>
            <person name="Andrzejewski T.M."/>
            <person name="Davidsen T.M."/>
            <person name="Wayne K.J."/>
            <person name="Tettelin H."/>
            <person name="Glass J.I."/>
            <person name="Rusch D."/>
            <person name="Podicherti R."/>
            <person name="Tsui H.-C.T."/>
            <person name="Winkler M.E."/>
        </authorList>
    </citation>
    <scope>NUCLEOTIDE SEQUENCE</scope>
</reference>
<evidence type="ECO:0000313" key="2">
    <source>
        <dbReference type="EMBL" id="SVD62492.1"/>
    </source>
</evidence>
<dbReference type="Gene3D" id="3.40.350.10">
    <property type="entry name" value="Creatinase/prolidase N-terminal domain"/>
    <property type="match status" value="1"/>
</dbReference>
<evidence type="ECO:0000259" key="1">
    <source>
        <dbReference type="Pfam" id="PF01321"/>
    </source>
</evidence>
<dbReference type="AlphaFoldDB" id="A0A382WUJ9"/>
<protein>
    <recommendedName>
        <fullName evidence="1">Creatinase N-terminal domain-containing protein</fullName>
    </recommendedName>
</protein>
<dbReference type="InterPro" id="IPR000587">
    <property type="entry name" value="Creatinase_N"/>
</dbReference>
<proteinExistence type="predicted"/>
<dbReference type="InterPro" id="IPR029149">
    <property type="entry name" value="Creatin/AminoP/Spt16_N"/>
</dbReference>
<dbReference type="Pfam" id="PF01321">
    <property type="entry name" value="Creatinase_N"/>
    <property type="match status" value="1"/>
</dbReference>
<gene>
    <name evidence="2" type="ORF">METZ01_LOCUS415346</name>
</gene>
<dbReference type="SUPFAM" id="SSF53092">
    <property type="entry name" value="Creatinase/prolidase N-terminal domain"/>
    <property type="match status" value="1"/>
</dbReference>
<feature type="domain" description="Creatinase N-terminal" evidence="1">
    <location>
        <begin position="20"/>
        <end position="119"/>
    </location>
</feature>
<organism evidence="2">
    <name type="scientific">marine metagenome</name>
    <dbReference type="NCBI Taxonomy" id="408172"/>
    <lineage>
        <taxon>unclassified sequences</taxon>
        <taxon>metagenomes</taxon>
        <taxon>ecological metagenomes</taxon>
    </lineage>
</organism>
<dbReference type="EMBL" id="UINC01162633">
    <property type="protein sequence ID" value="SVD62492.1"/>
    <property type="molecule type" value="Genomic_DNA"/>
</dbReference>